<dbReference type="GO" id="GO:1990140">
    <property type="term" value="C:molybdopterin synthase complex"/>
    <property type="evidence" value="ECO:0007669"/>
    <property type="project" value="UniProtKB-UniRule"/>
</dbReference>
<keyword evidence="5 6" id="KW-0501">Molybdenum cofactor biosynthesis</keyword>
<evidence type="ECO:0000313" key="7">
    <source>
        <dbReference type="EMBL" id="RIB20937.1"/>
    </source>
</evidence>
<dbReference type="PANTHER" id="PTHR33359:SF1">
    <property type="entry name" value="MOLYBDOPTERIN SYNTHASE SULFUR CARRIER SUBUNIT"/>
    <property type="match status" value="1"/>
</dbReference>
<evidence type="ECO:0000256" key="1">
    <source>
        <dbReference type="ARBA" id="ARBA00005046"/>
    </source>
</evidence>
<dbReference type="GO" id="GO:1990133">
    <property type="term" value="C:molybdopterin adenylyltransferase complex"/>
    <property type="evidence" value="ECO:0007669"/>
    <property type="project" value="TreeGrafter"/>
</dbReference>
<dbReference type="Proteomes" id="UP000266673">
    <property type="component" value="Unassembled WGS sequence"/>
</dbReference>
<dbReference type="CDD" id="cd00754">
    <property type="entry name" value="Ubl_MoaD"/>
    <property type="match status" value="1"/>
</dbReference>
<accession>A0A397VHX7</accession>
<dbReference type="InterPro" id="IPR012675">
    <property type="entry name" value="Beta-grasp_dom_sf"/>
</dbReference>
<dbReference type="InterPro" id="IPR016155">
    <property type="entry name" value="Mopterin_synth/thiamin_S_b"/>
</dbReference>
<comment type="PTM">
    <text evidence="6">C-terminal thiocarboxylation occurs in 2 steps, it is first acyl-adenylated (-COAMP) via the hesA/moeB/thiF part of UBA4, then thiocarboxylated (-COSH) via the rhodanese domain of UBA4.</text>
</comment>
<protein>
    <recommendedName>
        <fullName evidence="6">Molybdopterin synthase sulfur carrier subunit</fullName>
    </recommendedName>
    <alternativeName>
        <fullName evidence="6">Molybdenum cofactor synthesis protein 2 small subunit</fullName>
    </alternativeName>
    <alternativeName>
        <fullName evidence="6">Molybdenum cofactor synthesis protein 2A</fullName>
        <shortName evidence="6">MOCS2A</shortName>
    </alternativeName>
    <alternativeName>
        <fullName evidence="6">Sulfur carrier protein MOCS2A</fullName>
    </alternativeName>
</protein>
<keyword evidence="3 6" id="KW-0597">Phosphoprotein</keyword>
<evidence type="ECO:0000313" key="8">
    <source>
        <dbReference type="Proteomes" id="UP000266673"/>
    </source>
</evidence>
<dbReference type="HAMAP" id="MF_03051">
    <property type="entry name" value="MOCS2A"/>
    <property type="match status" value="1"/>
</dbReference>
<dbReference type="UniPathway" id="UPA00344"/>
<evidence type="ECO:0000256" key="4">
    <source>
        <dbReference type="ARBA" id="ARBA00022741"/>
    </source>
</evidence>
<dbReference type="InterPro" id="IPR044672">
    <property type="entry name" value="MOCS2A"/>
</dbReference>
<dbReference type="EMBL" id="QKWP01000389">
    <property type="protein sequence ID" value="RIB20937.1"/>
    <property type="molecule type" value="Genomic_DNA"/>
</dbReference>
<comment type="function">
    <text evidence="6">Acts as a sulfur carrier required for molybdopterin biosynthesis. Component of the molybdopterin synthase complex that catalyzes the conversion of precursor Z into molybdopterin by mediating the incorporation of 2 sulfur atoms into precursor Z to generate a dithiolene group. In the complex, serves as sulfur donor by being thiocarboxylated (-COSH) at its C-terminus by UBA4. After interaction with MOCS2B, the sulfur is then transferred to precursor Z to form molybdopterin.</text>
</comment>
<dbReference type="STRING" id="44941.A0A397VHX7"/>
<keyword evidence="4 6" id="KW-0547">Nucleotide-binding</keyword>
<proteinExistence type="inferred from homology"/>
<dbReference type="GO" id="GO:0030366">
    <property type="term" value="F:molybdopterin synthase activity"/>
    <property type="evidence" value="ECO:0007669"/>
    <property type="project" value="UniProtKB-UniRule"/>
</dbReference>
<name>A0A397VHX7_9GLOM</name>
<dbReference type="GO" id="GO:0000166">
    <property type="term" value="F:nucleotide binding"/>
    <property type="evidence" value="ECO:0007669"/>
    <property type="project" value="UniProtKB-KW"/>
</dbReference>
<comment type="similarity">
    <text evidence="6">Belongs to the MoaD family. MOCS2A subfamily.</text>
</comment>
<keyword evidence="8" id="KW-1185">Reference proteome</keyword>
<gene>
    <name evidence="7" type="ORF">C2G38_2244248</name>
</gene>
<comment type="pathway">
    <text evidence="1 6">Cofactor biosynthesis; molybdopterin biosynthesis.</text>
</comment>
<evidence type="ECO:0000256" key="3">
    <source>
        <dbReference type="ARBA" id="ARBA00022553"/>
    </source>
</evidence>
<evidence type="ECO:0000256" key="6">
    <source>
        <dbReference type="HAMAP-Rule" id="MF_03051"/>
    </source>
</evidence>
<dbReference type="InterPro" id="IPR028887">
    <property type="entry name" value="MOCS2A_euk"/>
</dbReference>
<comment type="subcellular location">
    <subcellularLocation>
        <location evidence="6">Cytoplasm</location>
    </subcellularLocation>
</comment>
<dbReference type="Gene3D" id="3.10.20.30">
    <property type="match status" value="1"/>
</dbReference>
<feature type="modified residue" description="Glycyl adenylate; alternate" evidence="6">
    <location>
        <position position="89"/>
    </location>
</feature>
<sequence length="89" mass="9767">MSKEFTILYFASARDAVNISSEIISFPSTSSSLSLQDLTNLLKNRHENLGKVLENSMFAINMQYVDKDDESIMVKPGDEVAIIPPVSGG</sequence>
<dbReference type="AlphaFoldDB" id="A0A397VHX7"/>
<comment type="subunit">
    <text evidence="6">Heterotetramer; composed of 2 small (MOCS2A) and 2 large (MOCS2B) subunits.</text>
</comment>
<keyword evidence="2 6" id="KW-0963">Cytoplasm</keyword>
<comment type="caution">
    <text evidence="7">The sequence shown here is derived from an EMBL/GenBank/DDBJ whole genome shotgun (WGS) entry which is preliminary data.</text>
</comment>
<dbReference type="PANTHER" id="PTHR33359">
    <property type="entry name" value="MOLYBDOPTERIN SYNTHASE SULFUR CARRIER SUBUNIT"/>
    <property type="match status" value="1"/>
</dbReference>
<dbReference type="GO" id="GO:0006777">
    <property type="term" value="P:Mo-molybdopterin cofactor biosynthetic process"/>
    <property type="evidence" value="ECO:0007669"/>
    <property type="project" value="UniProtKB-UniRule"/>
</dbReference>
<dbReference type="SUPFAM" id="SSF54285">
    <property type="entry name" value="MoaD/ThiS"/>
    <property type="match status" value="1"/>
</dbReference>
<organism evidence="7 8">
    <name type="scientific">Gigaspora rosea</name>
    <dbReference type="NCBI Taxonomy" id="44941"/>
    <lineage>
        <taxon>Eukaryota</taxon>
        <taxon>Fungi</taxon>
        <taxon>Fungi incertae sedis</taxon>
        <taxon>Mucoromycota</taxon>
        <taxon>Glomeromycotina</taxon>
        <taxon>Glomeromycetes</taxon>
        <taxon>Diversisporales</taxon>
        <taxon>Gigasporaceae</taxon>
        <taxon>Gigaspora</taxon>
    </lineage>
</organism>
<reference evidence="7 8" key="1">
    <citation type="submission" date="2018-06" db="EMBL/GenBank/DDBJ databases">
        <title>Comparative genomics reveals the genomic features of Rhizophagus irregularis, R. cerebriforme, R. diaphanum and Gigaspora rosea, and their symbiotic lifestyle signature.</title>
        <authorList>
            <person name="Morin E."/>
            <person name="San Clemente H."/>
            <person name="Chen E.C.H."/>
            <person name="De La Providencia I."/>
            <person name="Hainaut M."/>
            <person name="Kuo A."/>
            <person name="Kohler A."/>
            <person name="Murat C."/>
            <person name="Tang N."/>
            <person name="Roy S."/>
            <person name="Loubradou J."/>
            <person name="Henrissat B."/>
            <person name="Grigoriev I.V."/>
            <person name="Corradi N."/>
            <person name="Roux C."/>
            <person name="Martin F.M."/>
        </authorList>
    </citation>
    <scope>NUCLEOTIDE SEQUENCE [LARGE SCALE GENOMIC DNA]</scope>
    <source>
        <strain evidence="7 8">DAOM 194757</strain>
    </source>
</reference>
<evidence type="ECO:0000256" key="5">
    <source>
        <dbReference type="ARBA" id="ARBA00023150"/>
    </source>
</evidence>
<feature type="modified residue" description="1-thioglycine; alternate" evidence="6">
    <location>
        <position position="89"/>
    </location>
</feature>
<dbReference type="OrthoDB" id="5595860at2759"/>
<dbReference type="FunFam" id="3.10.20.30:FF:000010">
    <property type="entry name" value="Molybdopterin synthase sulfur carrier subunit"/>
    <property type="match status" value="1"/>
</dbReference>
<evidence type="ECO:0000256" key="2">
    <source>
        <dbReference type="ARBA" id="ARBA00022490"/>
    </source>
</evidence>
<dbReference type="Pfam" id="PF02597">
    <property type="entry name" value="ThiS"/>
    <property type="match status" value="1"/>
</dbReference>
<dbReference type="InterPro" id="IPR003749">
    <property type="entry name" value="ThiS/MoaD-like"/>
</dbReference>